<evidence type="ECO:0000313" key="1">
    <source>
        <dbReference type="EMBL" id="KAJ7996947.1"/>
    </source>
</evidence>
<dbReference type="EMBL" id="CM055746">
    <property type="protein sequence ID" value="KAJ7996947.1"/>
    <property type="molecule type" value="Genomic_DNA"/>
</dbReference>
<accession>A0ACC2G093</accession>
<organism evidence="1 2">
    <name type="scientific">Dallia pectoralis</name>
    <name type="common">Alaska blackfish</name>
    <dbReference type="NCBI Taxonomy" id="75939"/>
    <lineage>
        <taxon>Eukaryota</taxon>
        <taxon>Metazoa</taxon>
        <taxon>Chordata</taxon>
        <taxon>Craniata</taxon>
        <taxon>Vertebrata</taxon>
        <taxon>Euteleostomi</taxon>
        <taxon>Actinopterygii</taxon>
        <taxon>Neopterygii</taxon>
        <taxon>Teleostei</taxon>
        <taxon>Protacanthopterygii</taxon>
        <taxon>Esociformes</taxon>
        <taxon>Umbridae</taxon>
        <taxon>Dallia</taxon>
    </lineage>
</organism>
<proteinExistence type="predicted"/>
<feature type="non-terminal residue" evidence="1">
    <location>
        <position position="1"/>
    </location>
</feature>
<keyword evidence="2" id="KW-1185">Reference proteome</keyword>
<name>A0ACC2G093_DALPE</name>
<sequence length="56" mass="6572">GELLVCAPGYSCEDQLKLKITRLQQLEKKYKYIYIYIQNTEEIVQVCPSILEGEYL</sequence>
<dbReference type="Proteomes" id="UP001157502">
    <property type="component" value="Chromosome 19"/>
</dbReference>
<reference evidence="1" key="1">
    <citation type="submission" date="2021-05" db="EMBL/GenBank/DDBJ databases">
        <authorList>
            <person name="Pan Q."/>
            <person name="Jouanno E."/>
            <person name="Zahm M."/>
            <person name="Klopp C."/>
            <person name="Cabau C."/>
            <person name="Louis A."/>
            <person name="Berthelot C."/>
            <person name="Parey E."/>
            <person name="Roest Crollius H."/>
            <person name="Montfort J."/>
            <person name="Robinson-Rechavi M."/>
            <person name="Bouchez O."/>
            <person name="Lampietro C."/>
            <person name="Lopez Roques C."/>
            <person name="Donnadieu C."/>
            <person name="Postlethwait J."/>
            <person name="Bobe J."/>
            <person name="Dillon D."/>
            <person name="Chandos A."/>
            <person name="von Hippel F."/>
            <person name="Guiguen Y."/>
        </authorList>
    </citation>
    <scope>NUCLEOTIDE SEQUENCE</scope>
    <source>
        <strain evidence="1">YG-Jan2019</strain>
    </source>
</reference>
<evidence type="ECO:0000313" key="2">
    <source>
        <dbReference type="Proteomes" id="UP001157502"/>
    </source>
</evidence>
<gene>
    <name evidence="1" type="ORF">DPEC_G00223800</name>
</gene>
<comment type="caution">
    <text evidence="1">The sequence shown here is derived from an EMBL/GenBank/DDBJ whole genome shotgun (WGS) entry which is preliminary data.</text>
</comment>
<protein>
    <submittedName>
        <fullName evidence="1">Uncharacterized protein</fullName>
    </submittedName>
</protein>